<keyword evidence="1" id="KW-0472">Membrane</keyword>
<reference evidence="3" key="1">
    <citation type="submission" date="2022-11" db="UniProtKB">
        <authorList>
            <consortium name="WormBaseParasite"/>
        </authorList>
    </citation>
    <scope>IDENTIFICATION</scope>
</reference>
<dbReference type="Pfam" id="PF08592">
    <property type="entry name" value="Anthrone_oxy"/>
    <property type="match status" value="1"/>
</dbReference>
<evidence type="ECO:0000313" key="2">
    <source>
        <dbReference type="Proteomes" id="UP000887540"/>
    </source>
</evidence>
<sequence length="138" mass="14942">MVRECFFTTQCKTASWLCASTAVLNLDDKSLLSVFKGTLQSAKCQFPLLVVTGTALGAYQYTKSKELFWAVGAGLLFLNIPFTLTCIGGINKELMATSTESAGAETRKKIVKWGNLHSVRTVLSAASVAAFVYAFVKQ</sequence>
<proteinExistence type="predicted"/>
<dbReference type="InterPro" id="IPR013901">
    <property type="entry name" value="Anthrone_oxy"/>
</dbReference>
<accession>A0A914CUU0</accession>
<feature type="transmembrane region" description="Helical" evidence="1">
    <location>
        <begin position="67"/>
        <end position="90"/>
    </location>
</feature>
<dbReference type="Proteomes" id="UP000887540">
    <property type="component" value="Unplaced"/>
</dbReference>
<feature type="transmembrane region" description="Helical" evidence="1">
    <location>
        <begin position="117"/>
        <end position="136"/>
    </location>
</feature>
<keyword evidence="1" id="KW-0812">Transmembrane</keyword>
<dbReference type="PANTHER" id="PTHR36535:SF1">
    <property type="entry name" value="DUF1772 DOMAIN-CONTAINING PROTEIN"/>
    <property type="match status" value="1"/>
</dbReference>
<name>A0A914CUU0_9BILA</name>
<keyword evidence="1" id="KW-1133">Transmembrane helix</keyword>
<evidence type="ECO:0000313" key="3">
    <source>
        <dbReference type="WBParaSite" id="ACRNAN_scaffold14337.g29369.t1"/>
    </source>
</evidence>
<protein>
    <submittedName>
        <fullName evidence="3">Uncharacterized protein</fullName>
    </submittedName>
</protein>
<dbReference type="WBParaSite" id="ACRNAN_scaffold14337.g29369.t1">
    <property type="protein sequence ID" value="ACRNAN_scaffold14337.g29369.t1"/>
    <property type="gene ID" value="ACRNAN_scaffold14337.g29369"/>
</dbReference>
<dbReference type="AlphaFoldDB" id="A0A914CUU0"/>
<dbReference type="PANTHER" id="PTHR36535">
    <property type="entry name" value="YALI0E30327P"/>
    <property type="match status" value="1"/>
</dbReference>
<keyword evidence="2" id="KW-1185">Reference proteome</keyword>
<evidence type="ECO:0000256" key="1">
    <source>
        <dbReference type="SAM" id="Phobius"/>
    </source>
</evidence>
<organism evidence="2 3">
    <name type="scientific">Acrobeloides nanus</name>
    <dbReference type="NCBI Taxonomy" id="290746"/>
    <lineage>
        <taxon>Eukaryota</taxon>
        <taxon>Metazoa</taxon>
        <taxon>Ecdysozoa</taxon>
        <taxon>Nematoda</taxon>
        <taxon>Chromadorea</taxon>
        <taxon>Rhabditida</taxon>
        <taxon>Tylenchina</taxon>
        <taxon>Cephalobomorpha</taxon>
        <taxon>Cephaloboidea</taxon>
        <taxon>Cephalobidae</taxon>
        <taxon>Acrobeloides</taxon>
    </lineage>
</organism>